<gene>
    <name evidence="8" type="ORF">IAB07_01500</name>
</gene>
<keyword evidence="5" id="KW-0808">Transferase</keyword>
<dbReference type="PANTHER" id="PTHR42790:SF19">
    <property type="entry name" value="KYNURENINE_ALPHA-AMINOADIPATE AMINOTRANSFERASE, MITOCHONDRIAL"/>
    <property type="match status" value="1"/>
</dbReference>
<dbReference type="Gene3D" id="3.90.1150.10">
    <property type="entry name" value="Aspartate Aminotransferase, domain 1"/>
    <property type="match status" value="1"/>
</dbReference>
<dbReference type="GO" id="GO:1901605">
    <property type="term" value="P:alpha-amino acid metabolic process"/>
    <property type="evidence" value="ECO:0007669"/>
    <property type="project" value="TreeGrafter"/>
</dbReference>
<comment type="subunit">
    <text evidence="3">Homodimer.</text>
</comment>
<dbReference type="CDD" id="cd00609">
    <property type="entry name" value="AAT_like"/>
    <property type="match status" value="1"/>
</dbReference>
<dbReference type="SUPFAM" id="SSF53383">
    <property type="entry name" value="PLP-dependent transferases"/>
    <property type="match status" value="1"/>
</dbReference>
<evidence type="ECO:0000256" key="4">
    <source>
        <dbReference type="ARBA" id="ARBA00022576"/>
    </source>
</evidence>
<dbReference type="EMBL" id="DVNJ01000005">
    <property type="protein sequence ID" value="HIU62431.1"/>
    <property type="molecule type" value="Genomic_DNA"/>
</dbReference>
<evidence type="ECO:0000259" key="7">
    <source>
        <dbReference type="Pfam" id="PF00155"/>
    </source>
</evidence>
<evidence type="ECO:0000256" key="6">
    <source>
        <dbReference type="ARBA" id="ARBA00022898"/>
    </source>
</evidence>
<comment type="caution">
    <text evidence="8">The sequence shown here is derived from an EMBL/GenBank/DDBJ whole genome shotgun (WGS) entry which is preliminary data.</text>
</comment>
<dbReference type="GO" id="GO:0030170">
    <property type="term" value="F:pyridoxal phosphate binding"/>
    <property type="evidence" value="ECO:0007669"/>
    <property type="project" value="InterPro"/>
</dbReference>
<evidence type="ECO:0000256" key="2">
    <source>
        <dbReference type="ARBA" id="ARBA00007441"/>
    </source>
</evidence>
<proteinExistence type="inferred from homology"/>
<dbReference type="PANTHER" id="PTHR42790">
    <property type="entry name" value="AMINOTRANSFERASE"/>
    <property type="match status" value="1"/>
</dbReference>
<dbReference type="Proteomes" id="UP000824145">
    <property type="component" value="Unassembled WGS sequence"/>
</dbReference>
<dbReference type="AlphaFoldDB" id="A0A9D1MLN3"/>
<dbReference type="InterPro" id="IPR050859">
    <property type="entry name" value="Class-I_PLP-dep_aminotransf"/>
</dbReference>
<dbReference type="InterPro" id="IPR015424">
    <property type="entry name" value="PyrdxlP-dep_Trfase"/>
</dbReference>
<dbReference type="InterPro" id="IPR015421">
    <property type="entry name" value="PyrdxlP-dep_Trfase_major"/>
</dbReference>
<evidence type="ECO:0000256" key="3">
    <source>
        <dbReference type="ARBA" id="ARBA00011738"/>
    </source>
</evidence>
<dbReference type="InterPro" id="IPR015422">
    <property type="entry name" value="PyrdxlP-dep_Trfase_small"/>
</dbReference>
<protein>
    <submittedName>
        <fullName evidence="8">PLP-dependent aminotransferase family protein</fullName>
    </submittedName>
</protein>
<dbReference type="Pfam" id="PF00155">
    <property type="entry name" value="Aminotran_1_2"/>
    <property type="match status" value="1"/>
</dbReference>
<feature type="domain" description="Aminotransferase class I/classII large" evidence="7">
    <location>
        <begin position="53"/>
        <end position="386"/>
    </location>
</feature>
<evidence type="ECO:0000256" key="5">
    <source>
        <dbReference type="ARBA" id="ARBA00022679"/>
    </source>
</evidence>
<reference evidence="8" key="2">
    <citation type="journal article" date="2021" name="PeerJ">
        <title>Extensive microbial diversity within the chicken gut microbiome revealed by metagenomics and culture.</title>
        <authorList>
            <person name="Gilroy R."/>
            <person name="Ravi A."/>
            <person name="Getino M."/>
            <person name="Pursley I."/>
            <person name="Horton D.L."/>
            <person name="Alikhan N.F."/>
            <person name="Baker D."/>
            <person name="Gharbi K."/>
            <person name="Hall N."/>
            <person name="Watson M."/>
            <person name="Adriaenssens E.M."/>
            <person name="Foster-Nyarko E."/>
            <person name="Jarju S."/>
            <person name="Secka A."/>
            <person name="Antonio M."/>
            <person name="Oren A."/>
            <person name="Chaudhuri R.R."/>
            <person name="La Ragione R."/>
            <person name="Hildebrand F."/>
            <person name="Pallen M.J."/>
        </authorList>
    </citation>
    <scope>NUCLEOTIDE SEQUENCE</scope>
    <source>
        <strain evidence="8">9366</strain>
    </source>
</reference>
<evidence type="ECO:0000256" key="1">
    <source>
        <dbReference type="ARBA" id="ARBA00001933"/>
    </source>
</evidence>
<keyword evidence="6" id="KW-0663">Pyridoxal phosphate</keyword>
<comment type="cofactor">
    <cofactor evidence="1">
        <name>pyridoxal 5'-phosphate</name>
        <dbReference type="ChEBI" id="CHEBI:597326"/>
    </cofactor>
</comment>
<accession>A0A9D1MLN3</accession>
<organism evidence="8 9">
    <name type="scientific">Candidatus Caccalectryoclostridium excrementigallinarum</name>
    <dbReference type="NCBI Taxonomy" id="2840710"/>
    <lineage>
        <taxon>Bacteria</taxon>
        <taxon>Bacillati</taxon>
        <taxon>Bacillota</taxon>
        <taxon>Clostridia</taxon>
        <taxon>Christensenellales</taxon>
        <taxon>Christensenellaceae</taxon>
        <taxon>Christensenellaceae incertae sedis</taxon>
        <taxon>Candidatus Caccalectryoclostridium</taxon>
    </lineage>
</organism>
<comment type="similarity">
    <text evidence="2">Belongs to the class-I pyridoxal-phosphate-dependent aminotransferase family.</text>
</comment>
<dbReference type="FunFam" id="3.40.640.10:FF:000053">
    <property type="entry name" value="Aminotransferase, class I"/>
    <property type="match status" value="1"/>
</dbReference>
<evidence type="ECO:0000313" key="8">
    <source>
        <dbReference type="EMBL" id="HIU62431.1"/>
    </source>
</evidence>
<reference evidence="8" key="1">
    <citation type="submission" date="2020-10" db="EMBL/GenBank/DDBJ databases">
        <authorList>
            <person name="Gilroy R."/>
        </authorList>
    </citation>
    <scope>NUCLEOTIDE SEQUENCE</scope>
    <source>
        <strain evidence="8">9366</strain>
    </source>
</reference>
<dbReference type="GO" id="GO:0008483">
    <property type="term" value="F:transaminase activity"/>
    <property type="evidence" value="ECO:0007669"/>
    <property type="project" value="UniProtKB-KW"/>
</dbReference>
<name>A0A9D1MLN3_9FIRM</name>
<sequence length="397" mass="43728">MEYVFSDRMKNMGGNAIREIFKLLSRPDMISFAGGFPTASLLPCGEVGKIASDLMNSDRAKEILQYGATEGYAPLRRRIAAFVSRYGIEGAGEENVRIVSGGQQTIDLMCKCFVNDGDVVLVEDPTYLASLHILRTYRGKAVGVRSGEDGLDLDDLEQKIKAFKPKMLYCVPTFSNPTGRTYSLAVRKAIAELTAKYGVMVLEDDPYSEIRFCGERVPSIKSFDKCGNVVFTASFSKTISPGLRVGYCVGDPAVMAKLTIGKQAVDVHTSMLSQAIVEEYFARGLFDKVLSRSIPVYKEKKDAMHAAIERYMPEEFSSTDPFGGLFIWGGFAEKSGIDTACAFAGACERGVAYVSGETFFADGKDRRHLRLNYSAASPEQIERGIKILADYFKELIK</sequence>
<dbReference type="Gene3D" id="3.40.640.10">
    <property type="entry name" value="Type I PLP-dependent aspartate aminotransferase-like (Major domain)"/>
    <property type="match status" value="1"/>
</dbReference>
<keyword evidence="4 8" id="KW-0032">Aminotransferase</keyword>
<evidence type="ECO:0000313" key="9">
    <source>
        <dbReference type="Proteomes" id="UP000824145"/>
    </source>
</evidence>
<dbReference type="InterPro" id="IPR004839">
    <property type="entry name" value="Aminotransferase_I/II_large"/>
</dbReference>